<dbReference type="RefSeq" id="XP_002174909.2">
    <property type="nucleotide sequence ID" value="XM_002174873.2"/>
</dbReference>
<dbReference type="PANTHER" id="PTHR11863">
    <property type="entry name" value="STEROL DESATURASE"/>
    <property type="match status" value="1"/>
</dbReference>
<evidence type="ECO:0000256" key="1">
    <source>
        <dbReference type="ARBA" id="ARBA00004370"/>
    </source>
</evidence>
<evidence type="ECO:0000313" key="9">
    <source>
        <dbReference type="Proteomes" id="UP000001744"/>
    </source>
</evidence>
<dbReference type="GO" id="GO:0030148">
    <property type="term" value="P:sphingolipid biosynthetic process"/>
    <property type="evidence" value="ECO:0000318"/>
    <property type="project" value="GO_Central"/>
</dbReference>
<feature type="domain" description="Fatty acid hydroxylase" evidence="6">
    <location>
        <begin position="135"/>
        <end position="271"/>
    </location>
</feature>
<dbReference type="OMA" id="FFIFWDR"/>
<dbReference type="STRING" id="402676.B6K512"/>
<dbReference type="GO" id="GO:0051999">
    <property type="term" value="P:mannosyl-inositol phosphorylceramide biosynthetic process"/>
    <property type="evidence" value="ECO:0007669"/>
    <property type="project" value="EnsemblFungi"/>
</dbReference>
<evidence type="ECO:0000259" key="6">
    <source>
        <dbReference type="Pfam" id="PF04116"/>
    </source>
</evidence>
<dbReference type="InterPro" id="IPR006694">
    <property type="entry name" value="Fatty_acid_hydroxylase"/>
</dbReference>
<feature type="transmembrane region" description="Helical" evidence="5">
    <location>
        <begin position="23"/>
        <end position="44"/>
    </location>
</feature>
<keyword evidence="4 5" id="KW-0472">Membrane</keyword>
<dbReference type="HOGENOM" id="CLU_043293_1_1_1"/>
<dbReference type="Pfam" id="PF04116">
    <property type="entry name" value="FA_hydroxylase"/>
    <property type="match status" value="1"/>
</dbReference>
<keyword evidence="3 5" id="KW-1133">Transmembrane helix</keyword>
<evidence type="ECO:0000313" key="7">
    <source>
        <dbReference type="EMBL" id="EEB08616.2"/>
    </source>
</evidence>
<dbReference type="GO" id="GO:0102772">
    <property type="term" value="F:sphingolipid C4-monooxygenase activity"/>
    <property type="evidence" value="ECO:0000318"/>
    <property type="project" value="GO_Central"/>
</dbReference>
<dbReference type="VEuPathDB" id="FungiDB:SJAG_05311"/>
<feature type="transmembrane region" description="Helical" evidence="5">
    <location>
        <begin position="124"/>
        <end position="142"/>
    </location>
</feature>
<evidence type="ECO:0000256" key="4">
    <source>
        <dbReference type="ARBA" id="ARBA00023136"/>
    </source>
</evidence>
<reference evidence="7 9" key="1">
    <citation type="journal article" date="2011" name="Science">
        <title>Comparative functional genomics of the fission yeasts.</title>
        <authorList>
            <person name="Rhind N."/>
            <person name="Chen Z."/>
            <person name="Yassour M."/>
            <person name="Thompson D.A."/>
            <person name="Haas B.J."/>
            <person name="Habib N."/>
            <person name="Wapinski I."/>
            <person name="Roy S."/>
            <person name="Lin M.F."/>
            <person name="Heiman D.I."/>
            <person name="Young S.K."/>
            <person name="Furuya K."/>
            <person name="Guo Y."/>
            <person name="Pidoux A."/>
            <person name="Chen H.M."/>
            <person name="Robbertse B."/>
            <person name="Goldberg J.M."/>
            <person name="Aoki K."/>
            <person name="Bayne E.H."/>
            <person name="Berlin A.M."/>
            <person name="Desjardins C.A."/>
            <person name="Dobbs E."/>
            <person name="Dukaj L."/>
            <person name="Fan L."/>
            <person name="FitzGerald M.G."/>
            <person name="French C."/>
            <person name="Gujja S."/>
            <person name="Hansen K."/>
            <person name="Keifenheim D."/>
            <person name="Levin J.Z."/>
            <person name="Mosher R.A."/>
            <person name="Mueller C.A."/>
            <person name="Pfiffner J."/>
            <person name="Priest M."/>
            <person name="Russ C."/>
            <person name="Smialowska A."/>
            <person name="Swoboda P."/>
            <person name="Sykes S.M."/>
            <person name="Vaughn M."/>
            <person name="Vengrova S."/>
            <person name="Yoder R."/>
            <person name="Zeng Q."/>
            <person name="Allshire R."/>
            <person name="Baulcombe D."/>
            <person name="Birren B.W."/>
            <person name="Brown W."/>
            <person name="Ekwall K."/>
            <person name="Kellis M."/>
            <person name="Leatherwood J."/>
            <person name="Levin H."/>
            <person name="Margalit H."/>
            <person name="Martienssen R."/>
            <person name="Nieduszynski C.A."/>
            <person name="Spatafora J.W."/>
            <person name="Friedman N."/>
            <person name="Dalgaard J.Z."/>
            <person name="Baumann P."/>
            <person name="Niki H."/>
            <person name="Regev A."/>
            <person name="Nusbaum C."/>
        </authorList>
    </citation>
    <scope>NUCLEOTIDE SEQUENCE [LARGE SCALE GENOMIC DNA]</scope>
    <source>
        <strain evidence="9">yFS275 / FY16936</strain>
    </source>
</reference>
<organism evidence="7 9">
    <name type="scientific">Schizosaccharomyces japonicus (strain yFS275 / FY16936)</name>
    <name type="common">Fission yeast</name>
    <dbReference type="NCBI Taxonomy" id="402676"/>
    <lineage>
        <taxon>Eukaryota</taxon>
        <taxon>Fungi</taxon>
        <taxon>Dikarya</taxon>
        <taxon>Ascomycota</taxon>
        <taxon>Taphrinomycotina</taxon>
        <taxon>Schizosaccharomycetes</taxon>
        <taxon>Schizosaccharomycetales</taxon>
        <taxon>Schizosaccharomycetaceae</taxon>
        <taxon>Schizosaccharomyces</taxon>
    </lineage>
</organism>
<dbReference type="GeneID" id="7050425"/>
<keyword evidence="9" id="KW-1185">Reference proteome</keyword>
<dbReference type="GO" id="GO:0005789">
    <property type="term" value="C:endoplasmic reticulum membrane"/>
    <property type="evidence" value="ECO:0000318"/>
    <property type="project" value="GO_Central"/>
</dbReference>
<dbReference type="EMBL" id="KE651167">
    <property type="protein sequence ID" value="EEB08616.2"/>
    <property type="molecule type" value="Genomic_DNA"/>
</dbReference>
<evidence type="ECO:0000313" key="8">
    <source>
        <dbReference type="JaponicusDB" id="SJAG_05311"/>
    </source>
</evidence>
<sequence length="296" mass="34244">MGSYLELITSVNDVTISLAAPVIAYWVASGFFGFISWLNLPFFEKYRLHTPEEIAKRNRIAHSKVIRAVLFQQFCEVAVGLALAYFDGSSKTKSNAELDLLRYTLFFENHAPMLLTIVPFLPRLAYYALVPGLQFFVAFFIIDTWQYFWHRYLHSNKALYNMIHAHHHRLYVPYATGALYNHPFEGLILDTFGAGVAYLVAGLTPRQSIIFFTLSTLKTVDDHCGYVFPWDPLQIVFTNNARYHDLHHQPYGFLKNYSQPYFTFWDHVLGTYMAPIGNLSMEERKKLTERNGKKAN</sequence>
<evidence type="ECO:0000256" key="5">
    <source>
        <dbReference type="SAM" id="Phobius"/>
    </source>
</evidence>
<dbReference type="GO" id="GO:0005506">
    <property type="term" value="F:iron ion binding"/>
    <property type="evidence" value="ECO:0007669"/>
    <property type="project" value="InterPro"/>
</dbReference>
<gene>
    <name evidence="8" type="primary">sur2</name>
    <name evidence="7" type="ORF">SJAG_05311</name>
</gene>
<keyword evidence="2 5" id="KW-0812">Transmembrane</keyword>
<dbReference type="GO" id="GO:0042284">
    <property type="term" value="F:sphingolipid delta-4 desaturase activity"/>
    <property type="evidence" value="ECO:0000318"/>
    <property type="project" value="GO_Central"/>
</dbReference>
<dbReference type="OrthoDB" id="408954at2759"/>
<dbReference type="JaponicusDB" id="SJAG_05311">
    <property type="gene designation" value="sur2"/>
</dbReference>
<protein>
    <submittedName>
        <fullName evidence="7">Sphingosine hydroxylase</fullName>
    </submittedName>
</protein>
<proteinExistence type="predicted"/>
<feature type="transmembrane region" description="Helical" evidence="5">
    <location>
        <begin position="65"/>
        <end position="86"/>
    </location>
</feature>
<comment type="subcellular location">
    <subcellularLocation>
        <location evidence="1">Membrane</location>
    </subcellularLocation>
</comment>
<dbReference type="AlphaFoldDB" id="B6K512"/>
<dbReference type="Proteomes" id="UP000001744">
    <property type="component" value="Unassembled WGS sequence"/>
</dbReference>
<evidence type="ECO:0000256" key="3">
    <source>
        <dbReference type="ARBA" id="ARBA00022989"/>
    </source>
</evidence>
<evidence type="ECO:0000256" key="2">
    <source>
        <dbReference type="ARBA" id="ARBA00022692"/>
    </source>
</evidence>
<dbReference type="InterPro" id="IPR050307">
    <property type="entry name" value="Sterol_Desaturase_Related"/>
</dbReference>
<name>B6K512_SCHJY</name>
<accession>B6K512</accession>
<dbReference type="eggNOG" id="KOG0874">
    <property type="taxonomic scope" value="Eukaryota"/>
</dbReference>